<feature type="domain" description="Potassium channel" evidence="4">
    <location>
        <begin position="24"/>
        <end position="102"/>
    </location>
</feature>
<protein>
    <submittedName>
        <fullName evidence="5">K+ transport system, NAD-binding component</fullName>
    </submittedName>
</protein>
<feature type="domain" description="RCK N-terminal" evidence="3">
    <location>
        <begin position="164"/>
        <end position="230"/>
    </location>
</feature>
<evidence type="ECO:0000259" key="4">
    <source>
        <dbReference type="Pfam" id="PF07885"/>
    </source>
</evidence>
<keyword evidence="2" id="KW-0812">Transmembrane</keyword>
<dbReference type="Gene3D" id="1.10.287.70">
    <property type="match status" value="1"/>
</dbReference>
<keyword evidence="2" id="KW-1133">Transmembrane helix</keyword>
<dbReference type="HOGENOM" id="CLU_050982_3_0_11"/>
<dbReference type="InterPro" id="IPR050721">
    <property type="entry name" value="Trk_Ktr_HKT_K-transport"/>
</dbReference>
<dbReference type="InterPro" id="IPR013099">
    <property type="entry name" value="K_chnl_dom"/>
</dbReference>
<name>H5XQ49_9PSEU</name>
<dbReference type="OrthoDB" id="9799090at2"/>
<proteinExistence type="predicted"/>
<reference evidence="5 6" key="1">
    <citation type="submission" date="2011-11" db="EMBL/GenBank/DDBJ databases">
        <title>The Noncontiguous Finished sequence of Saccharomonospora cyanea NA-134.</title>
        <authorList>
            <consortium name="US DOE Joint Genome Institute"/>
            <person name="Lucas S."/>
            <person name="Han J."/>
            <person name="Lapidus A."/>
            <person name="Cheng J.-F."/>
            <person name="Goodwin L."/>
            <person name="Pitluck S."/>
            <person name="Peters L."/>
            <person name="Ovchinnikova G."/>
            <person name="Lu M."/>
            <person name="Detter J.C."/>
            <person name="Han C."/>
            <person name="Tapia R."/>
            <person name="Land M."/>
            <person name="Hauser L."/>
            <person name="Kyrpides N."/>
            <person name="Ivanova N."/>
            <person name="Pagani I."/>
            <person name="Brambilla E.-M."/>
            <person name="Klenk H.-P."/>
            <person name="Woyke T."/>
        </authorList>
    </citation>
    <scope>NUCLEOTIDE SEQUENCE [LARGE SCALE GENOMIC DNA]</scope>
    <source>
        <strain evidence="5 6">NA-134</strain>
    </source>
</reference>
<dbReference type="Proteomes" id="UP000002791">
    <property type="component" value="Chromosome"/>
</dbReference>
<dbReference type="Pfam" id="PF07885">
    <property type="entry name" value="Ion_trans_2"/>
    <property type="match status" value="1"/>
</dbReference>
<dbReference type="Pfam" id="PF02254">
    <property type="entry name" value="TrkA_N"/>
    <property type="match status" value="1"/>
</dbReference>
<dbReference type="STRING" id="882082.SaccyDRAFT_4507"/>
<feature type="transmembrane region" description="Helical" evidence="2">
    <location>
        <begin position="12"/>
        <end position="36"/>
    </location>
</feature>
<evidence type="ECO:0000259" key="3">
    <source>
        <dbReference type="Pfam" id="PF02254"/>
    </source>
</evidence>
<keyword evidence="6" id="KW-1185">Reference proteome</keyword>
<organism evidence="5 6">
    <name type="scientific">Saccharomonospora cyanea NA-134</name>
    <dbReference type="NCBI Taxonomy" id="882082"/>
    <lineage>
        <taxon>Bacteria</taxon>
        <taxon>Bacillati</taxon>
        <taxon>Actinomycetota</taxon>
        <taxon>Actinomycetes</taxon>
        <taxon>Pseudonocardiales</taxon>
        <taxon>Pseudonocardiaceae</taxon>
        <taxon>Saccharomonospora</taxon>
    </lineage>
</organism>
<dbReference type="Gene3D" id="3.40.50.720">
    <property type="entry name" value="NAD(P)-binding Rossmann-like Domain"/>
    <property type="match status" value="1"/>
</dbReference>
<dbReference type="SUPFAM" id="SSF81324">
    <property type="entry name" value="Voltage-gated potassium channels"/>
    <property type="match status" value="1"/>
</dbReference>
<dbReference type="GO" id="GO:0005886">
    <property type="term" value="C:plasma membrane"/>
    <property type="evidence" value="ECO:0007669"/>
    <property type="project" value="UniProtKB-SubCell"/>
</dbReference>
<comment type="subcellular location">
    <subcellularLocation>
        <location evidence="1">Cell membrane</location>
        <topology evidence="1">Multi-pass membrane protein</topology>
    </subcellularLocation>
</comment>
<evidence type="ECO:0000313" key="5">
    <source>
        <dbReference type="EMBL" id="EHR63315.1"/>
    </source>
</evidence>
<dbReference type="PANTHER" id="PTHR43833">
    <property type="entry name" value="POTASSIUM CHANNEL PROTEIN 2-RELATED-RELATED"/>
    <property type="match status" value="1"/>
</dbReference>
<evidence type="ECO:0000313" key="6">
    <source>
        <dbReference type="Proteomes" id="UP000002791"/>
    </source>
</evidence>
<gene>
    <name evidence="5" type="ORF">SaccyDRAFT_4507</name>
</gene>
<sequence>MPFFLSRLLVRLARLTSWATPVVVIAFVFCTSWPLMTLAEPDGSELTDPANYWWYFVVTAATVGYGDFYPETAAGHVVGAYVIVGGIVALTTVFTKLASVLEKARGQRMQGSVTVDASDHTVLLGYTPGRTERIVAELLADSGGRPSELVLCAWDDVGTHPMPGEAVTFVRGDLSDSALLRRAGVHRARTVLVDVRDDNESLAVALAVDHVTTRAHIVVTLRDLERSSLLGYVSGNIQPVQWHTPRMITEELQSPGISEVYTNLMTHGGANTYSITLPASVGQVSVEQCRTALDRQYDATLLAARAGEALHVNPDRNTTLPPGSVLYYISAEPLSGRQVERALRG</sequence>
<accession>H5XQ49</accession>
<dbReference type="SUPFAM" id="SSF51735">
    <property type="entry name" value="NAD(P)-binding Rossmann-fold domains"/>
    <property type="match status" value="1"/>
</dbReference>
<dbReference type="PANTHER" id="PTHR43833:SF9">
    <property type="entry name" value="POTASSIUM CHANNEL PROTEIN YUGO-RELATED"/>
    <property type="match status" value="1"/>
</dbReference>
<keyword evidence="2" id="KW-0472">Membrane</keyword>
<evidence type="ECO:0000256" key="1">
    <source>
        <dbReference type="ARBA" id="ARBA00004651"/>
    </source>
</evidence>
<dbReference type="EMBL" id="CM001440">
    <property type="protein sequence ID" value="EHR63315.1"/>
    <property type="molecule type" value="Genomic_DNA"/>
</dbReference>
<dbReference type="InterPro" id="IPR003148">
    <property type="entry name" value="RCK_N"/>
</dbReference>
<dbReference type="GO" id="GO:0006813">
    <property type="term" value="P:potassium ion transport"/>
    <property type="evidence" value="ECO:0007669"/>
    <property type="project" value="InterPro"/>
</dbReference>
<dbReference type="InterPro" id="IPR036291">
    <property type="entry name" value="NAD(P)-bd_dom_sf"/>
</dbReference>
<dbReference type="AlphaFoldDB" id="H5XQ49"/>
<dbReference type="RefSeq" id="WP_005459540.1">
    <property type="nucleotide sequence ID" value="NZ_CM001440.1"/>
</dbReference>
<dbReference type="eggNOG" id="COG1226">
    <property type="taxonomic scope" value="Bacteria"/>
</dbReference>
<evidence type="ECO:0000256" key="2">
    <source>
        <dbReference type="SAM" id="Phobius"/>
    </source>
</evidence>
<feature type="transmembrane region" description="Helical" evidence="2">
    <location>
        <begin position="78"/>
        <end position="101"/>
    </location>
</feature>